<dbReference type="Proteomes" id="UP000703269">
    <property type="component" value="Unassembled WGS sequence"/>
</dbReference>
<dbReference type="EMBL" id="BPQB01000011">
    <property type="protein sequence ID" value="GJE88979.1"/>
    <property type="molecule type" value="Genomic_DNA"/>
</dbReference>
<organism evidence="2 3">
    <name type="scientific">Phanerochaete sordida</name>
    <dbReference type="NCBI Taxonomy" id="48140"/>
    <lineage>
        <taxon>Eukaryota</taxon>
        <taxon>Fungi</taxon>
        <taxon>Dikarya</taxon>
        <taxon>Basidiomycota</taxon>
        <taxon>Agaricomycotina</taxon>
        <taxon>Agaricomycetes</taxon>
        <taxon>Polyporales</taxon>
        <taxon>Phanerochaetaceae</taxon>
        <taxon>Phanerochaete</taxon>
    </lineage>
</organism>
<evidence type="ECO:0000256" key="1">
    <source>
        <dbReference type="SAM" id="MobiDB-lite"/>
    </source>
</evidence>
<feature type="compositionally biased region" description="Pro residues" evidence="1">
    <location>
        <begin position="163"/>
        <end position="173"/>
    </location>
</feature>
<comment type="caution">
    <text evidence="2">The sequence shown here is derived from an EMBL/GenBank/DDBJ whole genome shotgun (WGS) entry which is preliminary data.</text>
</comment>
<dbReference type="AlphaFoldDB" id="A0A9P3G6Z6"/>
<proteinExistence type="predicted"/>
<accession>A0A9P3G6Z6</accession>
<feature type="compositionally biased region" description="Basic and acidic residues" evidence="1">
    <location>
        <begin position="128"/>
        <end position="146"/>
    </location>
</feature>
<evidence type="ECO:0000313" key="2">
    <source>
        <dbReference type="EMBL" id="GJE88979.1"/>
    </source>
</evidence>
<feature type="compositionally biased region" description="Pro residues" evidence="1">
    <location>
        <begin position="210"/>
        <end position="219"/>
    </location>
</feature>
<name>A0A9P3G6Z6_9APHY</name>
<dbReference type="OrthoDB" id="3253810at2759"/>
<sequence length="284" mass="30987">MSAYSLRPVTQSDRSSSPGSSTASDRTPPPREHRIHGLPVSPTDPSRPRRPLSPSIALRDLDLPIDRNGAPRKYPAPPTGHELMALFPPPPPVTFPVGPTSGYFQKEERAFFAQAGKEIVRVRIEVDLKDGEDAPTKVPARPRDGAAHQMPRPWPANAGPHPQLHPPAPPPHHGSPASFSPPNHAGRTPRPAPAPAPAPAVFQIPTHNPAAPPFPPNVHPSPSAQQAMFPLRTPSHERSHLPAEGGETLREDFRDDPDEAWRRPTPHNQRRRAGKHTKRVVVVK</sequence>
<reference evidence="2 3" key="1">
    <citation type="submission" date="2021-08" db="EMBL/GenBank/DDBJ databases">
        <title>Draft Genome Sequence of Phanerochaete sordida strain YK-624.</title>
        <authorList>
            <person name="Mori T."/>
            <person name="Dohra H."/>
            <person name="Suzuki T."/>
            <person name="Kawagishi H."/>
            <person name="Hirai H."/>
        </authorList>
    </citation>
    <scope>NUCLEOTIDE SEQUENCE [LARGE SCALE GENOMIC DNA]</scope>
    <source>
        <strain evidence="2 3">YK-624</strain>
    </source>
</reference>
<feature type="compositionally biased region" description="Polar residues" evidence="1">
    <location>
        <begin position="8"/>
        <end position="25"/>
    </location>
</feature>
<feature type="compositionally biased region" description="Basic and acidic residues" evidence="1">
    <location>
        <begin position="234"/>
        <end position="253"/>
    </location>
</feature>
<feature type="compositionally biased region" description="Basic residues" evidence="1">
    <location>
        <begin position="264"/>
        <end position="284"/>
    </location>
</feature>
<evidence type="ECO:0000313" key="3">
    <source>
        <dbReference type="Proteomes" id="UP000703269"/>
    </source>
</evidence>
<keyword evidence="3" id="KW-1185">Reference proteome</keyword>
<feature type="region of interest" description="Disordered" evidence="1">
    <location>
        <begin position="1"/>
        <end position="87"/>
    </location>
</feature>
<protein>
    <submittedName>
        <fullName evidence="2">Uncharacterized protein</fullName>
    </submittedName>
</protein>
<feature type="region of interest" description="Disordered" evidence="1">
    <location>
        <begin position="128"/>
        <end position="284"/>
    </location>
</feature>
<gene>
    <name evidence="2" type="ORF">PsYK624_050670</name>
</gene>